<proteinExistence type="predicted"/>
<feature type="non-terminal residue" evidence="1">
    <location>
        <position position="87"/>
    </location>
</feature>
<dbReference type="Proteomes" id="UP001642464">
    <property type="component" value="Unassembled WGS sequence"/>
</dbReference>
<organism evidence="1 2">
    <name type="scientific">Durusdinium trenchii</name>
    <dbReference type="NCBI Taxonomy" id="1381693"/>
    <lineage>
        <taxon>Eukaryota</taxon>
        <taxon>Sar</taxon>
        <taxon>Alveolata</taxon>
        <taxon>Dinophyceae</taxon>
        <taxon>Suessiales</taxon>
        <taxon>Symbiodiniaceae</taxon>
        <taxon>Durusdinium</taxon>
    </lineage>
</organism>
<evidence type="ECO:0000313" key="2">
    <source>
        <dbReference type="Proteomes" id="UP001642464"/>
    </source>
</evidence>
<dbReference type="EMBL" id="CAXAMM010012814">
    <property type="protein sequence ID" value="CAK9029806.1"/>
    <property type="molecule type" value="Genomic_DNA"/>
</dbReference>
<sequence length="87" mass="9681">MKKVDMEALELGDEFLQSSNLHDLKAEASRWHNVSNAVIDSLLEIESLVRDLEKRAKDEGLGPNDIKVGPGHALSDKSLSELHTFIK</sequence>
<evidence type="ECO:0000313" key="1">
    <source>
        <dbReference type="EMBL" id="CAK9029806.1"/>
    </source>
</evidence>
<reference evidence="1 2" key="1">
    <citation type="submission" date="2024-02" db="EMBL/GenBank/DDBJ databases">
        <authorList>
            <person name="Chen Y."/>
            <person name="Shah S."/>
            <person name="Dougan E. K."/>
            <person name="Thang M."/>
            <person name="Chan C."/>
        </authorList>
    </citation>
    <scope>NUCLEOTIDE SEQUENCE [LARGE SCALE GENOMIC DNA]</scope>
</reference>
<protein>
    <submittedName>
        <fullName evidence="1">Uncharacterized protein</fullName>
    </submittedName>
</protein>
<comment type="caution">
    <text evidence="1">The sequence shown here is derived from an EMBL/GenBank/DDBJ whole genome shotgun (WGS) entry which is preliminary data.</text>
</comment>
<keyword evidence="2" id="KW-1185">Reference proteome</keyword>
<gene>
    <name evidence="1" type="ORF">SCF082_LOCUS18949</name>
</gene>
<name>A0ABP0KSD4_9DINO</name>
<accession>A0ABP0KSD4</accession>